<dbReference type="Proteomes" id="UP001177003">
    <property type="component" value="Chromosome 2"/>
</dbReference>
<feature type="region of interest" description="Disordered" evidence="1">
    <location>
        <begin position="221"/>
        <end position="250"/>
    </location>
</feature>
<feature type="region of interest" description="Disordered" evidence="1">
    <location>
        <begin position="411"/>
        <end position="445"/>
    </location>
</feature>
<dbReference type="PANTHER" id="PTHR33318">
    <property type="entry name" value="ASPARTYL/GLUTAMYL-TRNA(ASN/GLN) AMIDOTRANSFERASE SUBUNIT"/>
    <property type="match status" value="1"/>
</dbReference>
<evidence type="ECO:0000256" key="1">
    <source>
        <dbReference type="SAM" id="MobiDB-lite"/>
    </source>
</evidence>
<organism evidence="2 3">
    <name type="scientific">Lactuca saligna</name>
    <name type="common">Willowleaf lettuce</name>
    <dbReference type="NCBI Taxonomy" id="75948"/>
    <lineage>
        <taxon>Eukaryota</taxon>
        <taxon>Viridiplantae</taxon>
        <taxon>Streptophyta</taxon>
        <taxon>Embryophyta</taxon>
        <taxon>Tracheophyta</taxon>
        <taxon>Spermatophyta</taxon>
        <taxon>Magnoliopsida</taxon>
        <taxon>eudicotyledons</taxon>
        <taxon>Gunneridae</taxon>
        <taxon>Pentapetalae</taxon>
        <taxon>asterids</taxon>
        <taxon>campanulids</taxon>
        <taxon>Asterales</taxon>
        <taxon>Asteraceae</taxon>
        <taxon>Cichorioideae</taxon>
        <taxon>Cichorieae</taxon>
        <taxon>Lactucinae</taxon>
        <taxon>Lactuca</taxon>
    </lineage>
</organism>
<gene>
    <name evidence="2" type="ORF">LSALG_LOCUS13415</name>
</gene>
<keyword evidence="3" id="KW-1185">Reference proteome</keyword>
<reference evidence="2" key="1">
    <citation type="submission" date="2023-04" db="EMBL/GenBank/DDBJ databases">
        <authorList>
            <person name="Vijverberg K."/>
            <person name="Xiong W."/>
            <person name="Schranz E."/>
        </authorList>
    </citation>
    <scope>NUCLEOTIDE SEQUENCE</scope>
</reference>
<dbReference type="InterPro" id="IPR039300">
    <property type="entry name" value="JASON"/>
</dbReference>
<dbReference type="AlphaFoldDB" id="A0AA36DVT1"/>
<sequence length="460" mass="51396">MGWFSVFPCFNNSKHRKLKKSANPTTSSSSIDQGNEKTCKSLLIKVPTEESTNLGSLQNPVSESRDSSEDQLINDSDDKSVTIDLDVEANADIPIEKVEFLSVESKEDTEKNTAEIGKLGVLVELESEKKENEELGNLVEIEKKKEECKSSGIHVKLENERDNKIRACSDSSVSSYISYPPMHRYHNCVINEDEDHVLIQEDSSESLFSLSINPRRLSKSCPVDLDDKEVNSPLKTSRSPELNAKSIRDDQNQSIDNSLLNPIENLTQWKTLIPKPIPPFNQNHNQEKENLYLQPQQQETQIPHKASVSDRNGKVKKDSEEVTTSLSSWLIENENEADNNKTVEVSMGDSQFSVGNSCSYSDGATSWKSFEDRPILGAWTIDEVKQVSARSSPRKSPCRDLDDTPIIGSVGSYWNHTDSPNSFSSSPLGGKPRRNQKKALSCHSTPVKARLERALDKNAV</sequence>
<dbReference type="PANTHER" id="PTHR33318:SF22">
    <property type="entry name" value="SUPPRESSOR PROTEIN SRP40-LIKE ISOFORM X1"/>
    <property type="match status" value="1"/>
</dbReference>
<dbReference type="GO" id="GO:0007142">
    <property type="term" value="P:male meiosis II"/>
    <property type="evidence" value="ECO:0007669"/>
    <property type="project" value="InterPro"/>
</dbReference>
<evidence type="ECO:0000313" key="2">
    <source>
        <dbReference type="EMBL" id="CAI9273253.1"/>
    </source>
</evidence>
<feature type="compositionally biased region" description="Polar residues" evidence="1">
    <location>
        <begin position="412"/>
        <end position="427"/>
    </location>
</feature>
<evidence type="ECO:0000313" key="3">
    <source>
        <dbReference type="Proteomes" id="UP001177003"/>
    </source>
</evidence>
<feature type="region of interest" description="Disordered" evidence="1">
    <location>
        <begin position="51"/>
        <end position="77"/>
    </location>
</feature>
<name>A0AA36DVT1_LACSI</name>
<feature type="compositionally biased region" description="Polar residues" evidence="1">
    <location>
        <begin position="51"/>
        <end position="62"/>
    </location>
</feature>
<feature type="compositionally biased region" description="Basic and acidic residues" evidence="1">
    <location>
        <begin position="307"/>
        <end position="320"/>
    </location>
</feature>
<feature type="region of interest" description="Disordered" evidence="1">
    <location>
        <begin position="296"/>
        <end position="320"/>
    </location>
</feature>
<protein>
    <submittedName>
        <fullName evidence="2">Uncharacterized protein</fullName>
    </submittedName>
</protein>
<dbReference type="EMBL" id="OX465078">
    <property type="protein sequence ID" value="CAI9273253.1"/>
    <property type="molecule type" value="Genomic_DNA"/>
</dbReference>
<accession>A0AA36DVT1</accession>
<proteinExistence type="predicted"/>